<keyword evidence="4 9" id="KW-0032">Aminotransferase</keyword>
<proteinExistence type="inferred from homology"/>
<comment type="catalytic activity">
    <reaction evidence="7">
        <text>L-aspartate + 2-oxoglutarate = oxaloacetate + L-glutamate</text>
        <dbReference type="Rhea" id="RHEA:21824"/>
        <dbReference type="ChEBI" id="CHEBI:16452"/>
        <dbReference type="ChEBI" id="CHEBI:16810"/>
        <dbReference type="ChEBI" id="CHEBI:29985"/>
        <dbReference type="ChEBI" id="CHEBI:29991"/>
        <dbReference type="EC" id="2.6.1.1"/>
    </reaction>
</comment>
<keyword evidence="10" id="KW-1185">Reference proteome</keyword>
<evidence type="ECO:0000256" key="3">
    <source>
        <dbReference type="ARBA" id="ARBA00012753"/>
    </source>
</evidence>
<dbReference type="OrthoDB" id="9804407at2"/>
<dbReference type="KEGG" id="niy:FQ775_21570"/>
<organism evidence="9 10">
    <name type="scientific">Nitratireductor mangrovi</name>
    <dbReference type="NCBI Taxonomy" id="2599600"/>
    <lineage>
        <taxon>Bacteria</taxon>
        <taxon>Pseudomonadati</taxon>
        <taxon>Pseudomonadota</taxon>
        <taxon>Alphaproteobacteria</taxon>
        <taxon>Hyphomicrobiales</taxon>
        <taxon>Phyllobacteriaceae</taxon>
        <taxon>Nitratireductor</taxon>
    </lineage>
</organism>
<dbReference type="Gene3D" id="3.90.1150.10">
    <property type="entry name" value="Aspartate Aminotransferase, domain 1"/>
    <property type="match status" value="1"/>
</dbReference>
<name>A0A5B8L425_9HYPH</name>
<evidence type="ECO:0000256" key="1">
    <source>
        <dbReference type="ARBA" id="ARBA00001933"/>
    </source>
</evidence>
<evidence type="ECO:0000256" key="2">
    <source>
        <dbReference type="ARBA" id="ARBA00007441"/>
    </source>
</evidence>
<dbReference type="PANTHER" id="PTHR46383">
    <property type="entry name" value="ASPARTATE AMINOTRANSFERASE"/>
    <property type="match status" value="1"/>
</dbReference>
<evidence type="ECO:0000256" key="6">
    <source>
        <dbReference type="ARBA" id="ARBA00022898"/>
    </source>
</evidence>
<reference evidence="9" key="1">
    <citation type="submission" date="2020-04" db="EMBL/GenBank/DDBJ databases">
        <title>Nitratireductor sp. nov. isolated from mangrove soil.</title>
        <authorList>
            <person name="Ye Y."/>
        </authorList>
    </citation>
    <scope>NUCLEOTIDE SEQUENCE</scope>
    <source>
        <strain evidence="9">SY7</strain>
    </source>
</reference>
<evidence type="ECO:0000256" key="4">
    <source>
        <dbReference type="ARBA" id="ARBA00022576"/>
    </source>
</evidence>
<dbReference type="Pfam" id="PF00155">
    <property type="entry name" value="Aminotran_1_2"/>
    <property type="match status" value="1"/>
</dbReference>
<dbReference type="GO" id="GO:0004069">
    <property type="term" value="F:L-aspartate:2-oxoglutarate aminotransferase activity"/>
    <property type="evidence" value="ECO:0007669"/>
    <property type="project" value="UniProtKB-EC"/>
</dbReference>
<dbReference type="Proteomes" id="UP000321389">
    <property type="component" value="Chromosome"/>
</dbReference>
<dbReference type="InterPro" id="IPR050596">
    <property type="entry name" value="AspAT/PAT-like"/>
</dbReference>
<protein>
    <recommendedName>
        <fullName evidence="3">aspartate transaminase</fullName>
        <ecNumber evidence="3">2.6.1.1</ecNumber>
    </recommendedName>
</protein>
<accession>A0A5B8L425</accession>
<dbReference type="EMBL" id="CP042301">
    <property type="protein sequence ID" value="QDZ02751.1"/>
    <property type="molecule type" value="Genomic_DNA"/>
</dbReference>
<dbReference type="InterPro" id="IPR015421">
    <property type="entry name" value="PyrdxlP-dep_Trfase_major"/>
</dbReference>
<dbReference type="InterPro" id="IPR015422">
    <property type="entry name" value="PyrdxlP-dep_Trfase_small"/>
</dbReference>
<dbReference type="EC" id="2.6.1.1" evidence="3"/>
<dbReference type="Gene3D" id="3.40.640.10">
    <property type="entry name" value="Type I PLP-dependent aspartate aminotransferase-like (Major domain)"/>
    <property type="match status" value="1"/>
</dbReference>
<dbReference type="GO" id="GO:0030170">
    <property type="term" value="F:pyridoxal phosphate binding"/>
    <property type="evidence" value="ECO:0007669"/>
    <property type="project" value="InterPro"/>
</dbReference>
<dbReference type="AlphaFoldDB" id="A0A5B8L425"/>
<dbReference type="InterPro" id="IPR004839">
    <property type="entry name" value="Aminotransferase_I/II_large"/>
</dbReference>
<keyword evidence="6" id="KW-0663">Pyridoxal phosphate</keyword>
<dbReference type="CDD" id="cd00609">
    <property type="entry name" value="AAT_like"/>
    <property type="match status" value="1"/>
</dbReference>
<dbReference type="PANTHER" id="PTHR46383:SF1">
    <property type="entry name" value="ASPARTATE AMINOTRANSFERASE"/>
    <property type="match status" value="1"/>
</dbReference>
<dbReference type="InterPro" id="IPR015424">
    <property type="entry name" value="PyrdxlP-dep_Trfase"/>
</dbReference>
<feature type="domain" description="Aminotransferase class I/classII large" evidence="8">
    <location>
        <begin position="32"/>
        <end position="383"/>
    </location>
</feature>
<keyword evidence="5" id="KW-0808">Transferase</keyword>
<gene>
    <name evidence="9" type="ORF">FQ775_21570</name>
</gene>
<evidence type="ECO:0000313" key="10">
    <source>
        <dbReference type="Proteomes" id="UP000321389"/>
    </source>
</evidence>
<evidence type="ECO:0000313" key="9">
    <source>
        <dbReference type="EMBL" id="QDZ02751.1"/>
    </source>
</evidence>
<dbReference type="RefSeq" id="WP_146301386.1">
    <property type="nucleotide sequence ID" value="NZ_CP042301.2"/>
</dbReference>
<comment type="cofactor">
    <cofactor evidence="1">
        <name>pyridoxal 5'-phosphate</name>
        <dbReference type="ChEBI" id="CHEBI:597326"/>
    </cofactor>
</comment>
<dbReference type="SUPFAM" id="SSF53383">
    <property type="entry name" value="PLP-dependent transferases"/>
    <property type="match status" value="1"/>
</dbReference>
<comment type="similarity">
    <text evidence="2">Belongs to the class-I pyridoxal-phosphate-dependent aminotransferase family.</text>
</comment>
<sequence length="389" mass="42284">MLHTTNAFDRIGEENAFAVLARATRLAQQGRDIINLGIGQPDFSTPEHIVEAAVRALRDGHHGYTPATGLLATREAVVRRTLTTTGVEVSPENVMIMPGGKPTMFAAILMFGEPGAEVLYPDPGFPIYRSMIEFTGATPIPVPVREENGFAFSAEETLSLITPKTRLLILNSPANPTGGVTPRTEIEKLAAGLVDFPDVAILSDEIYDVMTYDGETHCSLLNFPELRDRLVILNGWSKTWAMTGWRMGWSIWPDELFDKVRKLAVNCWSCVNAPSQFAGIAAIDGPQDEVDAMLRAFDRRRQVVVEGLNSLPGVSCVTPKGAFYAFPNVSGTGRKAKELASALLEDAGVALIGGPDFGVLGEGYIRLSYANSEESILRALERIEQFLSA</sequence>
<evidence type="ECO:0000256" key="5">
    <source>
        <dbReference type="ARBA" id="ARBA00022679"/>
    </source>
</evidence>
<evidence type="ECO:0000259" key="8">
    <source>
        <dbReference type="Pfam" id="PF00155"/>
    </source>
</evidence>
<evidence type="ECO:0000256" key="7">
    <source>
        <dbReference type="ARBA" id="ARBA00049185"/>
    </source>
</evidence>
<dbReference type="GO" id="GO:0006520">
    <property type="term" value="P:amino acid metabolic process"/>
    <property type="evidence" value="ECO:0007669"/>
    <property type="project" value="InterPro"/>
</dbReference>